<dbReference type="EMBL" id="JARKIE010000788">
    <property type="protein sequence ID" value="KAJ7616870.1"/>
    <property type="molecule type" value="Genomic_DNA"/>
</dbReference>
<dbReference type="AlphaFoldDB" id="A0AAD7BCU4"/>
<organism evidence="2 3">
    <name type="scientific">Mycena rosella</name>
    <name type="common">Pink bonnet</name>
    <name type="synonym">Agaricus rosellus</name>
    <dbReference type="NCBI Taxonomy" id="1033263"/>
    <lineage>
        <taxon>Eukaryota</taxon>
        <taxon>Fungi</taxon>
        <taxon>Dikarya</taxon>
        <taxon>Basidiomycota</taxon>
        <taxon>Agaricomycotina</taxon>
        <taxon>Agaricomycetes</taxon>
        <taxon>Agaricomycetidae</taxon>
        <taxon>Agaricales</taxon>
        <taxon>Marasmiineae</taxon>
        <taxon>Mycenaceae</taxon>
        <taxon>Mycena</taxon>
    </lineage>
</organism>
<evidence type="ECO:0000313" key="2">
    <source>
        <dbReference type="EMBL" id="KAJ7616870.1"/>
    </source>
</evidence>
<comment type="caution">
    <text evidence="2">The sequence shown here is derived from an EMBL/GenBank/DDBJ whole genome shotgun (WGS) entry which is preliminary data.</text>
</comment>
<sequence>MTKINIYDFIHMEDEQRATPILDESLVMLDFSSPIAIDFDLGIELPHPPPIVCVAHAVKKERAIPSPSVVCAASISLWSSPSTGMHSPAEPRPGLTIRIPRAPPPVPAPTSMCTLVQPLRPGPSILATRPTTRIPRPQPPGPTLPAPTSARTANQIQKAKYHKRLWQHRGEAESLVDQPRKKKVSRRIQQSTLIFTLLDISGLRIISTAWLGCRILEPDLCVYSLPELCDSSLGMQLLAWDGWVCRPLIDCKNRLFTLLAGRPAPEGGKDTYQDAVDEVTSLFDKHSPEATGDGRWGTFHAVSVRTSFGGGQQRPGTLLNSKINASICSIMVMSWALCRIIGFSNSTHHAVV</sequence>
<gene>
    <name evidence="2" type="ORF">B0H17DRAFT_1220174</name>
</gene>
<proteinExistence type="predicted"/>
<protein>
    <submittedName>
        <fullName evidence="2">Uncharacterized protein</fullName>
    </submittedName>
</protein>
<feature type="compositionally biased region" description="Pro residues" evidence="1">
    <location>
        <begin position="136"/>
        <end position="145"/>
    </location>
</feature>
<dbReference type="Proteomes" id="UP001221757">
    <property type="component" value="Unassembled WGS sequence"/>
</dbReference>
<evidence type="ECO:0000313" key="3">
    <source>
        <dbReference type="Proteomes" id="UP001221757"/>
    </source>
</evidence>
<name>A0AAD7BCU4_MYCRO</name>
<keyword evidence="3" id="KW-1185">Reference proteome</keyword>
<reference evidence="2" key="1">
    <citation type="submission" date="2023-03" db="EMBL/GenBank/DDBJ databases">
        <title>Massive genome expansion in bonnet fungi (Mycena s.s.) driven by repeated elements and novel gene families across ecological guilds.</title>
        <authorList>
            <consortium name="Lawrence Berkeley National Laboratory"/>
            <person name="Harder C.B."/>
            <person name="Miyauchi S."/>
            <person name="Viragh M."/>
            <person name="Kuo A."/>
            <person name="Thoen E."/>
            <person name="Andreopoulos B."/>
            <person name="Lu D."/>
            <person name="Skrede I."/>
            <person name="Drula E."/>
            <person name="Henrissat B."/>
            <person name="Morin E."/>
            <person name="Kohler A."/>
            <person name="Barry K."/>
            <person name="LaButti K."/>
            <person name="Morin E."/>
            <person name="Salamov A."/>
            <person name="Lipzen A."/>
            <person name="Mereny Z."/>
            <person name="Hegedus B."/>
            <person name="Baldrian P."/>
            <person name="Stursova M."/>
            <person name="Weitz H."/>
            <person name="Taylor A."/>
            <person name="Grigoriev I.V."/>
            <person name="Nagy L.G."/>
            <person name="Martin F."/>
            <person name="Kauserud H."/>
        </authorList>
    </citation>
    <scope>NUCLEOTIDE SEQUENCE</scope>
    <source>
        <strain evidence="2">CBHHK067</strain>
    </source>
</reference>
<feature type="region of interest" description="Disordered" evidence="1">
    <location>
        <begin position="124"/>
        <end position="150"/>
    </location>
</feature>
<evidence type="ECO:0000256" key="1">
    <source>
        <dbReference type="SAM" id="MobiDB-lite"/>
    </source>
</evidence>
<accession>A0AAD7BCU4</accession>